<dbReference type="InterPro" id="IPR017853">
    <property type="entry name" value="GH"/>
</dbReference>
<dbReference type="InterPro" id="IPR036962">
    <property type="entry name" value="Glyco_hydro_3_N_sf"/>
</dbReference>
<dbReference type="SUPFAM" id="SSF52279">
    <property type="entry name" value="Beta-D-glucan exohydrolase, C-terminal domain"/>
    <property type="match status" value="1"/>
</dbReference>
<proteinExistence type="inferred from homology"/>
<evidence type="ECO:0000256" key="12">
    <source>
        <dbReference type="ARBA" id="ARBA00041601"/>
    </source>
</evidence>
<dbReference type="InterPro" id="IPR026891">
    <property type="entry name" value="Fn3-like"/>
</dbReference>
<evidence type="ECO:0000256" key="3">
    <source>
        <dbReference type="ARBA" id="ARBA00005336"/>
    </source>
</evidence>
<keyword evidence="7" id="KW-0378">Hydrolase</keyword>
<name>A0ABP9Z5A9_9FUNG</name>
<dbReference type="PRINTS" id="PR00133">
    <property type="entry name" value="GLHYDRLASE3"/>
</dbReference>
<dbReference type="SUPFAM" id="SSF51445">
    <property type="entry name" value="(Trans)glycosidases"/>
    <property type="match status" value="1"/>
</dbReference>
<dbReference type="Gene3D" id="2.60.40.10">
    <property type="entry name" value="Immunoglobulins"/>
    <property type="match status" value="1"/>
</dbReference>
<dbReference type="Pfam" id="PF01915">
    <property type="entry name" value="Glyco_hydro_3_C"/>
    <property type="match status" value="1"/>
</dbReference>
<dbReference type="SMART" id="SM01217">
    <property type="entry name" value="Fn3_like"/>
    <property type="match status" value="1"/>
</dbReference>
<evidence type="ECO:0000256" key="7">
    <source>
        <dbReference type="ARBA" id="ARBA00022801"/>
    </source>
</evidence>
<dbReference type="Proteomes" id="UP001473302">
    <property type="component" value="Unassembled WGS sequence"/>
</dbReference>
<evidence type="ECO:0000256" key="9">
    <source>
        <dbReference type="ARBA" id="ARBA00024983"/>
    </source>
</evidence>
<dbReference type="EC" id="3.2.1.21" evidence="4"/>
<sequence length="722" mass="79606">MKTASSHGSKENLPIELLSWDEAYYKAEKIVSRMSLKQKVDITTGTGWQKGLCVGNTFGTKKPNFPSLCLQDAPLGVSFADNVTAGVSGMNAAASFDKKAIYARAEYMGKEFRGKGVNVYLGPYINMIRVPEGGRNWEGGTEDPYLMGIVAAETVKGIQDQGVIASAKHFILNEQELNRNSSSSNIDARTLHEIYLWPFARVIEAGIGSIMCSFNKVNGTYACENDYLLNTILRKELGFRGFVCSDWFATTSTGAVKSGLDMNMPGEISLENYDTYFGHNLIKAAESKNVPEDRITDMANRIVTTWFKMRQDQNFPDTALNAFHMEYAPFKNVQENHKELVRELGAASNVLLKNTKNVLPLDLNKVKTAAIIGSDAGPNTNSLNCFLNGCTGGTLMEGWGSGTVYFPYAVDPLAGLTKAFGNKINIKSTLNDWDLQKAVEIARGADYAFVFSNSNSGEEIISVEDTMGDRNNLSLWHNGDKLINAVADVNNNTIVVIHSVGPVLMPWINHPNITAVLWPGLPGQESGNSLADVVTGKVNPSGRLPYTIGKNYIDYNAHINTSDAIEYSEKLLVGYKWFDSANIEPLFPFGYGLSYTKFDYRDLRVGVNASVRHSSTGSKTITDVTVITTIYVLNSGSVDGAEIVQAYLSFPDSTESPPKHLRGFEKAFLRRGEEKNILFELNKSELSIWDTFSNRWKIPSGNFTIHIGASSRDIREIMTFTI</sequence>
<comment type="subcellular location">
    <subcellularLocation>
        <location evidence="2">Secreted</location>
    </subcellularLocation>
</comment>
<dbReference type="Pfam" id="PF00933">
    <property type="entry name" value="Glyco_hydro_3"/>
    <property type="match status" value="1"/>
</dbReference>
<dbReference type="Pfam" id="PF14310">
    <property type="entry name" value="Fn3-like"/>
    <property type="match status" value="1"/>
</dbReference>
<evidence type="ECO:0000313" key="15">
    <source>
        <dbReference type="EMBL" id="GAA5814301.1"/>
    </source>
</evidence>
<dbReference type="InterPro" id="IPR050288">
    <property type="entry name" value="Cellulose_deg_GH3"/>
</dbReference>
<protein>
    <recommendedName>
        <fullName evidence="10">Probable beta-glucosidase G</fullName>
        <ecNumber evidence="4">3.2.1.21</ecNumber>
    </recommendedName>
    <alternativeName>
        <fullName evidence="11">Beta-D-glucoside glucohydrolase G</fullName>
    </alternativeName>
    <alternativeName>
        <fullName evidence="12">Cellobiase G</fullName>
    </alternativeName>
    <alternativeName>
        <fullName evidence="13">Gentiobiase G</fullName>
    </alternativeName>
</protein>
<accession>A0ABP9Z5A9</accession>
<comment type="similarity">
    <text evidence="3">Belongs to the glycosyl hydrolase 3 family.</text>
</comment>
<evidence type="ECO:0000256" key="1">
    <source>
        <dbReference type="ARBA" id="ARBA00000448"/>
    </source>
</evidence>
<dbReference type="InterPro" id="IPR036881">
    <property type="entry name" value="Glyco_hydro_3_C_sf"/>
</dbReference>
<dbReference type="EMBL" id="BAABUK010000020">
    <property type="protein sequence ID" value="GAA5814301.1"/>
    <property type="molecule type" value="Genomic_DNA"/>
</dbReference>
<feature type="domain" description="Fibronectin type III-like" evidence="14">
    <location>
        <begin position="642"/>
        <end position="711"/>
    </location>
</feature>
<comment type="caution">
    <text evidence="15">The sequence shown here is derived from an EMBL/GenBank/DDBJ whole genome shotgun (WGS) entry which is preliminary data.</text>
</comment>
<evidence type="ECO:0000256" key="6">
    <source>
        <dbReference type="ARBA" id="ARBA00022729"/>
    </source>
</evidence>
<evidence type="ECO:0000256" key="13">
    <source>
        <dbReference type="ARBA" id="ARBA00041808"/>
    </source>
</evidence>
<dbReference type="InterPro" id="IPR013783">
    <property type="entry name" value="Ig-like_fold"/>
</dbReference>
<keyword evidence="8" id="KW-0326">Glycosidase</keyword>
<dbReference type="Gene3D" id="3.20.20.300">
    <property type="entry name" value="Glycoside hydrolase, family 3, N-terminal domain"/>
    <property type="match status" value="1"/>
</dbReference>
<evidence type="ECO:0000313" key="16">
    <source>
        <dbReference type="Proteomes" id="UP001473302"/>
    </source>
</evidence>
<comment type="catalytic activity">
    <reaction evidence="1">
        <text>Hydrolysis of terminal, non-reducing beta-D-glucosyl residues with release of beta-D-glucose.</text>
        <dbReference type="EC" id="3.2.1.21"/>
    </reaction>
</comment>
<keyword evidence="16" id="KW-1185">Reference proteome</keyword>
<comment type="function">
    <text evidence="9">Beta-glucosidases are one of a number of cellulolytic enzymes involved in the degradation of cellulosic biomass. Catalyzes the last step releasing glucose from the inhibitory cellobiose.</text>
</comment>
<dbReference type="Gene3D" id="3.40.50.1700">
    <property type="entry name" value="Glycoside hydrolase family 3 C-terminal domain"/>
    <property type="match status" value="1"/>
</dbReference>
<evidence type="ECO:0000256" key="8">
    <source>
        <dbReference type="ARBA" id="ARBA00023295"/>
    </source>
</evidence>
<keyword evidence="5" id="KW-0964">Secreted</keyword>
<evidence type="ECO:0000256" key="2">
    <source>
        <dbReference type="ARBA" id="ARBA00004613"/>
    </source>
</evidence>
<dbReference type="PANTHER" id="PTHR42715:SF12">
    <property type="entry name" value="BETA-GLUCOSIDASE G-RELATED"/>
    <property type="match status" value="1"/>
</dbReference>
<evidence type="ECO:0000256" key="5">
    <source>
        <dbReference type="ARBA" id="ARBA00022525"/>
    </source>
</evidence>
<reference evidence="15 16" key="1">
    <citation type="submission" date="2024-04" db="EMBL/GenBank/DDBJ databases">
        <title>genome sequences of Mucor flavus KT1a and Helicostylum pulchrum KT1b strains isolated from the surface of a dry-aged beef.</title>
        <authorList>
            <person name="Toyotome T."/>
            <person name="Hosono M."/>
            <person name="Torimaru M."/>
            <person name="Fukuda K."/>
            <person name="Mikami N."/>
        </authorList>
    </citation>
    <scope>NUCLEOTIDE SEQUENCE [LARGE SCALE GENOMIC DNA]</scope>
    <source>
        <strain evidence="15 16">KT1a</strain>
    </source>
</reference>
<evidence type="ECO:0000256" key="10">
    <source>
        <dbReference type="ARBA" id="ARBA00039579"/>
    </source>
</evidence>
<dbReference type="InterPro" id="IPR002772">
    <property type="entry name" value="Glyco_hydro_3_C"/>
</dbReference>
<organism evidence="15 16">
    <name type="scientific">Mucor flavus</name>
    <dbReference type="NCBI Taxonomy" id="439312"/>
    <lineage>
        <taxon>Eukaryota</taxon>
        <taxon>Fungi</taxon>
        <taxon>Fungi incertae sedis</taxon>
        <taxon>Mucoromycota</taxon>
        <taxon>Mucoromycotina</taxon>
        <taxon>Mucoromycetes</taxon>
        <taxon>Mucorales</taxon>
        <taxon>Mucorineae</taxon>
        <taxon>Mucoraceae</taxon>
        <taxon>Mucor</taxon>
    </lineage>
</organism>
<evidence type="ECO:0000259" key="14">
    <source>
        <dbReference type="SMART" id="SM01217"/>
    </source>
</evidence>
<keyword evidence="6" id="KW-0732">Signal</keyword>
<gene>
    <name evidence="15" type="ORF">MFLAVUS_007795</name>
</gene>
<dbReference type="PANTHER" id="PTHR42715">
    <property type="entry name" value="BETA-GLUCOSIDASE"/>
    <property type="match status" value="1"/>
</dbReference>
<dbReference type="InterPro" id="IPR001764">
    <property type="entry name" value="Glyco_hydro_3_N"/>
</dbReference>
<evidence type="ECO:0000256" key="11">
    <source>
        <dbReference type="ARBA" id="ARBA00041276"/>
    </source>
</evidence>
<evidence type="ECO:0000256" key="4">
    <source>
        <dbReference type="ARBA" id="ARBA00012744"/>
    </source>
</evidence>